<sequence>MSAKKRVTVSFKTDKETAKEAKAIFGALGMNLSTGMNVFLKQVVASEGLPFTPSAKVAEALPLDVADDTVPDSQVADSKTSNETEP</sequence>
<dbReference type="RefSeq" id="WP_274260671.1">
    <property type="nucleotide sequence ID" value="NZ_CP117884.1"/>
</dbReference>
<gene>
    <name evidence="2" type="ORF">PQ472_01300</name>
</gene>
<dbReference type="Pfam" id="PF04221">
    <property type="entry name" value="RelB"/>
    <property type="match status" value="1"/>
</dbReference>
<feature type="compositionally biased region" description="Polar residues" evidence="1">
    <location>
        <begin position="71"/>
        <end position="86"/>
    </location>
</feature>
<dbReference type="EMBL" id="CP117884">
    <property type="protein sequence ID" value="WDF82906.1"/>
    <property type="molecule type" value="Genomic_DNA"/>
</dbReference>
<organism evidence="2 3">
    <name type="scientific">Lacticaseibacillus pabuli</name>
    <dbReference type="NCBI Taxonomy" id="3025672"/>
    <lineage>
        <taxon>Bacteria</taxon>
        <taxon>Bacillati</taxon>
        <taxon>Bacillota</taxon>
        <taxon>Bacilli</taxon>
        <taxon>Lactobacillales</taxon>
        <taxon>Lactobacillaceae</taxon>
        <taxon>Lacticaseibacillus</taxon>
    </lineage>
</organism>
<dbReference type="InterPro" id="IPR013321">
    <property type="entry name" value="Arc_rbn_hlx_hlx"/>
</dbReference>
<name>A0ABY7WS12_9LACO</name>
<dbReference type="InterPro" id="IPR007337">
    <property type="entry name" value="RelB/DinJ"/>
</dbReference>
<dbReference type="Proteomes" id="UP001220377">
    <property type="component" value="Chromosome"/>
</dbReference>
<dbReference type="Gene3D" id="1.10.1220.10">
    <property type="entry name" value="Met repressor-like"/>
    <property type="match status" value="1"/>
</dbReference>
<evidence type="ECO:0000313" key="2">
    <source>
        <dbReference type="EMBL" id="WDF82906.1"/>
    </source>
</evidence>
<keyword evidence="3" id="KW-1185">Reference proteome</keyword>
<reference evidence="2 3" key="1">
    <citation type="submission" date="2023-02" db="EMBL/GenBank/DDBJ databases">
        <title>Genome sequence of Lacticaseibacillus sp. KACC 23028.</title>
        <authorList>
            <person name="Kim S."/>
            <person name="Heo J."/>
            <person name="Kwon S.-W."/>
        </authorList>
    </citation>
    <scope>NUCLEOTIDE SEQUENCE [LARGE SCALE GENOMIC DNA]</scope>
    <source>
        <strain evidence="2 3">KACC 23028</strain>
    </source>
</reference>
<evidence type="ECO:0000256" key="1">
    <source>
        <dbReference type="SAM" id="MobiDB-lite"/>
    </source>
</evidence>
<proteinExistence type="predicted"/>
<evidence type="ECO:0000313" key="3">
    <source>
        <dbReference type="Proteomes" id="UP001220377"/>
    </source>
</evidence>
<protein>
    <submittedName>
        <fullName evidence="2">Type II toxin-antitoxin system RelB/DinJ family antitoxin</fullName>
    </submittedName>
</protein>
<accession>A0ABY7WS12</accession>
<dbReference type="NCBIfam" id="TIGR02384">
    <property type="entry name" value="RelB_DinJ"/>
    <property type="match status" value="1"/>
</dbReference>
<feature type="region of interest" description="Disordered" evidence="1">
    <location>
        <begin position="66"/>
        <end position="86"/>
    </location>
</feature>